<dbReference type="EMBL" id="BAABBF010000013">
    <property type="protein sequence ID" value="GAA3724650.1"/>
    <property type="molecule type" value="Genomic_DNA"/>
</dbReference>
<feature type="region of interest" description="Disordered" evidence="1">
    <location>
        <begin position="99"/>
        <end position="131"/>
    </location>
</feature>
<keyword evidence="4" id="KW-1185">Reference proteome</keyword>
<protein>
    <recommendedName>
        <fullName evidence="2">DUF6468 domain-containing protein</fullName>
    </recommendedName>
</protein>
<sequence>MLSFATIANLATIILCAAVLIQSVRMMRSLKVVQPSALAEMVAALDNSTREAQTVLADLRRTLAECSGTARVLTEGKAISDELTVMIGIANASADRMADTAEAARRRQIDEQHGDPYGAGRTGGHDGDNWS</sequence>
<feature type="compositionally biased region" description="Basic and acidic residues" evidence="1">
    <location>
        <begin position="99"/>
        <end position="114"/>
    </location>
</feature>
<dbReference type="InterPro" id="IPR045531">
    <property type="entry name" value="DUF6468"/>
</dbReference>
<dbReference type="Proteomes" id="UP001500523">
    <property type="component" value="Unassembled WGS sequence"/>
</dbReference>
<feature type="domain" description="DUF6468" evidence="2">
    <location>
        <begin position="36"/>
        <end position="105"/>
    </location>
</feature>
<organism evidence="3 4">
    <name type="scientific">Sphingomonas cynarae</name>
    <dbReference type="NCBI Taxonomy" id="930197"/>
    <lineage>
        <taxon>Bacteria</taxon>
        <taxon>Pseudomonadati</taxon>
        <taxon>Pseudomonadota</taxon>
        <taxon>Alphaproteobacteria</taxon>
        <taxon>Sphingomonadales</taxon>
        <taxon>Sphingomonadaceae</taxon>
        <taxon>Sphingomonas</taxon>
    </lineage>
</organism>
<gene>
    <name evidence="3" type="ORF">GCM10022268_35880</name>
</gene>
<proteinExistence type="predicted"/>
<name>A0ABP7EVQ8_9SPHN</name>
<comment type="caution">
    <text evidence="3">The sequence shown here is derived from an EMBL/GenBank/DDBJ whole genome shotgun (WGS) entry which is preliminary data.</text>
</comment>
<evidence type="ECO:0000313" key="3">
    <source>
        <dbReference type="EMBL" id="GAA3724650.1"/>
    </source>
</evidence>
<evidence type="ECO:0000259" key="2">
    <source>
        <dbReference type="Pfam" id="PF20072"/>
    </source>
</evidence>
<dbReference type="RefSeq" id="WP_192127268.1">
    <property type="nucleotide sequence ID" value="NZ_BAABBF010000013.1"/>
</dbReference>
<evidence type="ECO:0000256" key="1">
    <source>
        <dbReference type="SAM" id="MobiDB-lite"/>
    </source>
</evidence>
<dbReference type="Pfam" id="PF20072">
    <property type="entry name" value="DUF6468"/>
    <property type="match status" value="1"/>
</dbReference>
<accession>A0ABP7EVQ8</accession>
<reference evidence="4" key="1">
    <citation type="journal article" date="2019" name="Int. J. Syst. Evol. Microbiol.">
        <title>The Global Catalogue of Microorganisms (GCM) 10K type strain sequencing project: providing services to taxonomists for standard genome sequencing and annotation.</title>
        <authorList>
            <consortium name="The Broad Institute Genomics Platform"/>
            <consortium name="The Broad Institute Genome Sequencing Center for Infectious Disease"/>
            <person name="Wu L."/>
            <person name="Ma J."/>
        </authorList>
    </citation>
    <scope>NUCLEOTIDE SEQUENCE [LARGE SCALE GENOMIC DNA]</scope>
    <source>
        <strain evidence="4">JCM 17498</strain>
    </source>
</reference>
<evidence type="ECO:0000313" key="4">
    <source>
        <dbReference type="Proteomes" id="UP001500523"/>
    </source>
</evidence>